<dbReference type="AlphaFoldDB" id="B9D5F5"/>
<name>B9D5F5_CAMRE</name>
<keyword evidence="2" id="KW-1185">Reference proteome</keyword>
<protein>
    <submittedName>
        <fullName evidence="1">Uncharacterized protein</fullName>
    </submittedName>
</protein>
<evidence type="ECO:0000313" key="1">
    <source>
        <dbReference type="EMBL" id="EEF12777.1"/>
    </source>
</evidence>
<comment type="caution">
    <text evidence="1">The sequence shown here is derived from an EMBL/GenBank/DDBJ whole genome shotgun (WGS) entry which is preliminary data.</text>
</comment>
<proteinExistence type="predicted"/>
<gene>
    <name evidence="1" type="ORF">CAMRE0001_2311</name>
</gene>
<dbReference type="EMBL" id="ACFU01000039">
    <property type="protein sequence ID" value="EEF12777.1"/>
    <property type="molecule type" value="Genomic_DNA"/>
</dbReference>
<sequence length="46" mass="5292">MQLRAKRSKNLFQNQRSDAAGEVSIKALARRDAICRSESNLNIKRF</sequence>
<accession>B9D5F5</accession>
<reference evidence="1 2" key="1">
    <citation type="submission" date="2008-08" db="EMBL/GenBank/DDBJ databases">
        <authorList>
            <person name="Madupu R."/>
            <person name="Durkin A.S."/>
            <person name="Torralba M."/>
            <person name="Methe B."/>
            <person name="Sutton G.G."/>
            <person name="Strausberg R.L."/>
            <person name="Nelson K.E."/>
        </authorList>
    </citation>
    <scope>NUCLEOTIDE SEQUENCE [LARGE SCALE GENOMIC DNA]</scope>
    <source>
        <strain evidence="1 2">RM3267</strain>
    </source>
</reference>
<organism evidence="1 2">
    <name type="scientific">Campylobacter rectus RM3267</name>
    <dbReference type="NCBI Taxonomy" id="553218"/>
    <lineage>
        <taxon>Bacteria</taxon>
        <taxon>Pseudomonadati</taxon>
        <taxon>Campylobacterota</taxon>
        <taxon>Epsilonproteobacteria</taxon>
        <taxon>Campylobacterales</taxon>
        <taxon>Campylobacteraceae</taxon>
        <taxon>Campylobacter</taxon>
    </lineage>
</organism>
<evidence type="ECO:0000313" key="2">
    <source>
        <dbReference type="Proteomes" id="UP000003082"/>
    </source>
</evidence>
<dbReference type="Proteomes" id="UP000003082">
    <property type="component" value="Unassembled WGS sequence"/>
</dbReference>